<dbReference type="InterPro" id="IPR026983">
    <property type="entry name" value="DHC"/>
</dbReference>
<dbReference type="InterPro" id="IPR041466">
    <property type="entry name" value="Dynein_AAA5_ext"/>
</dbReference>
<dbReference type="PANTHER" id="PTHR45703:SF32">
    <property type="entry name" value="DYNEINS HEAVY CHAIN"/>
    <property type="match status" value="1"/>
</dbReference>
<dbReference type="GO" id="GO:0070286">
    <property type="term" value="P:axonemal dynein complex assembly"/>
    <property type="evidence" value="ECO:0007669"/>
    <property type="project" value="UniProtKB-ARBA"/>
</dbReference>
<organism evidence="38 39">
    <name type="scientific">Chytriomyces confervae</name>
    <dbReference type="NCBI Taxonomy" id="246404"/>
    <lineage>
        <taxon>Eukaryota</taxon>
        <taxon>Fungi</taxon>
        <taxon>Fungi incertae sedis</taxon>
        <taxon>Chytridiomycota</taxon>
        <taxon>Chytridiomycota incertae sedis</taxon>
        <taxon>Chytridiomycetes</taxon>
        <taxon>Chytridiales</taxon>
        <taxon>Chytriomycetaceae</taxon>
        <taxon>Chytriomyces</taxon>
    </lineage>
</organism>
<evidence type="ECO:0000256" key="19">
    <source>
        <dbReference type="ARBA" id="ARBA00023069"/>
    </source>
</evidence>
<dbReference type="Pfam" id="PF12781">
    <property type="entry name" value="AAA_9"/>
    <property type="match status" value="1"/>
</dbReference>
<dbReference type="FunFam" id="3.20.180.20:FF:000003">
    <property type="entry name" value="Dynein heavy chain 12, axonemal"/>
    <property type="match status" value="1"/>
</dbReference>
<keyword evidence="13" id="KW-0802">TPR repeat</keyword>
<dbReference type="InterPro" id="IPR004273">
    <property type="entry name" value="Dynein_heavy_D6_P-loop"/>
</dbReference>
<dbReference type="FunFam" id="3.40.50.300:FF:000153">
    <property type="entry name" value="Dynein axonemal heavy chain 1"/>
    <property type="match status" value="1"/>
</dbReference>
<dbReference type="Pfam" id="PF18198">
    <property type="entry name" value="AAA_lid_11"/>
    <property type="match status" value="1"/>
</dbReference>
<dbReference type="FunFam" id="1.20.58.1120:FF:000001">
    <property type="entry name" value="dynein heavy chain 2, axonemal"/>
    <property type="match status" value="1"/>
</dbReference>
<dbReference type="Proteomes" id="UP000320333">
    <property type="component" value="Unassembled WGS sequence"/>
</dbReference>
<evidence type="ECO:0000256" key="1">
    <source>
        <dbReference type="ARBA" id="ARBA00004173"/>
    </source>
</evidence>
<keyword evidence="17" id="KW-0243">Dynein</keyword>
<dbReference type="Gene3D" id="1.20.1270.280">
    <property type="match status" value="1"/>
</dbReference>
<dbReference type="InterPro" id="IPR035706">
    <property type="entry name" value="AAA_9"/>
</dbReference>
<evidence type="ECO:0000313" key="39">
    <source>
        <dbReference type="Proteomes" id="UP000320333"/>
    </source>
</evidence>
<evidence type="ECO:0000256" key="11">
    <source>
        <dbReference type="ARBA" id="ARBA00022737"/>
    </source>
</evidence>
<dbReference type="GO" id="GO:0045505">
    <property type="term" value="F:dynein intermediate chain binding"/>
    <property type="evidence" value="ECO:0007669"/>
    <property type="project" value="InterPro"/>
</dbReference>
<dbReference type="InterPro" id="IPR041589">
    <property type="entry name" value="DNAH3_AAA_lid_1"/>
</dbReference>
<evidence type="ECO:0000313" key="38">
    <source>
        <dbReference type="EMBL" id="TPX77851.1"/>
    </source>
</evidence>
<comment type="caution">
    <text evidence="38">The sequence shown here is derived from an EMBL/GenBank/DDBJ whole genome shotgun (WGS) entry which is preliminary data.</text>
</comment>
<comment type="subunit">
    <text evidence="28">The I1 inner arm complex (also known as the f dynein complex) is a two-headed isoform composed of two heavy chains (1-alpha and 1-beta), three intermediate chains and three light chains. I1 occupies a specific position proximal to the first radial spoke and repeats every 96 nm along the length of the axoneme.</text>
</comment>
<feature type="coiled-coil region" evidence="34">
    <location>
        <begin position="1236"/>
        <end position="1263"/>
    </location>
</feature>
<evidence type="ECO:0000256" key="28">
    <source>
        <dbReference type="ARBA" id="ARBA00063032"/>
    </source>
</evidence>
<evidence type="ECO:0000256" key="15">
    <source>
        <dbReference type="ARBA" id="ARBA00022846"/>
    </source>
</evidence>
<evidence type="ECO:0000256" key="27">
    <source>
        <dbReference type="ARBA" id="ARBA00054075"/>
    </source>
</evidence>
<dbReference type="PANTHER" id="PTHR45703">
    <property type="entry name" value="DYNEIN HEAVY CHAIN"/>
    <property type="match status" value="1"/>
</dbReference>
<evidence type="ECO:0000256" key="4">
    <source>
        <dbReference type="ARBA" id="ARBA00004430"/>
    </source>
</evidence>
<dbReference type="Gene3D" id="3.40.50.300">
    <property type="entry name" value="P-loop containing nucleotide triphosphate hydrolases"/>
    <property type="match status" value="5"/>
</dbReference>
<dbReference type="InterPro" id="IPR013602">
    <property type="entry name" value="Dynein_heavy_linker"/>
</dbReference>
<keyword evidence="23" id="KW-0206">Cytoskeleton</keyword>
<dbReference type="InterPro" id="IPR013594">
    <property type="entry name" value="Dynein_heavy_tail"/>
</dbReference>
<keyword evidence="8" id="KW-0963">Cytoplasm</keyword>
<dbReference type="FunFam" id="1.20.920.20:FF:000001">
    <property type="entry name" value="dynein heavy chain 2, axonemal"/>
    <property type="match status" value="1"/>
</dbReference>
<dbReference type="InterPro" id="IPR042219">
    <property type="entry name" value="AAA_lid_11_sf"/>
</dbReference>
<dbReference type="Gene3D" id="3.10.490.20">
    <property type="match status" value="1"/>
</dbReference>
<dbReference type="GO" id="GO:0005524">
    <property type="term" value="F:ATP binding"/>
    <property type="evidence" value="ECO:0007669"/>
    <property type="project" value="UniProtKB-KW"/>
</dbReference>
<dbReference type="Gene3D" id="1.10.8.720">
    <property type="entry name" value="Region D6 of dynein motor"/>
    <property type="match status" value="1"/>
</dbReference>
<comment type="subunit">
    <text evidence="6">Consists of at least two heavy chains and a number of intermediate and light chains.</text>
</comment>
<evidence type="ECO:0000256" key="24">
    <source>
        <dbReference type="ARBA" id="ARBA00023273"/>
    </source>
</evidence>
<evidence type="ECO:0000256" key="33">
    <source>
        <dbReference type="ARBA" id="ARBA00082099"/>
    </source>
</evidence>
<comment type="similarity">
    <text evidence="5">Belongs to the dynein heavy chain family.</text>
</comment>
<dbReference type="FunFam" id="1.20.1270.280:FF:000007">
    <property type="entry name" value="dynein heavy chain 2, axonemal"/>
    <property type="match status" value="1"/>
</dbReference>
<keyword evidence="18 34" id="KW-0175">Coiled coil</keyword>
<dbReference type="FunFam" id="1.20.920.30:FF:000005">
    <property type="entry name" value="Dynein, axonemal, heavy chain 2"/>
    <property type="match status" value="1"/>
</dbReference>
<comment type="function">
    <text evidence="26">As part of the axonemal inner dynein arm complex plays a central role in ciliary beat. Expressed in sperm flagellum, it is required for sperm motility. Dyneins are microtubule-based molecular motors possessing ATPase activities that can convert the chemical energy of ATP into relative sliding between adjacent microtubule doublets to generate ciliary bending.</text>
</comment>
<protein>
    <recommendedName>
        <fullName evidence="30">Dynein axonemal heavy chain 2</fullName>
    </recommendedName>
    <alternativeName>
        <fullName evidence="33">Axonemal beta dynein heavy chain 2</fullName>
    </alternativeName>
    <alternativeName>
        <fullName evidence="32">Ciliary dynein heavy chain 2</fullName>
    </alternativeName>
    <alternativeName>
        <fullName evidence="7">Dynein heavy chain, cytoplasmic</fullName>
    </alternativeName>
    <alternativeName>
        <fullName evidence="25">Dynein heavy chain, cytosolic</fullName>
    </alternativeName>
    <alternativeName>
        <fullName evidence="31">Dynein-1, subspecies f</fullName>
    </alternativeName>
</protein>
<accession>A0A507FN43</accession>
<sequence length="4722" mass="537918">MLSEIPAADAADALTAVSEPPMPRQDLTPLIARFKGLVTLTGFTPDMWTQDDDTTVADFIQDAHIKKLVLYIDPTKQCLRFQPTLPTFPIKELMYFIKNASTHNNTSSPSAGSETKNMNESNFIITEQNFEKSFQYGTVSGETMDSLLRMMQGVYVPMFMENKQWPESVRKDFRSQMHKFMAFLTDATYQVKGHTVLYVPVEEFTSPEVAAKSKNVVQRLESLVIHWTRQIKEVVNNQHISESSENSGPLEEIQFWRSRCDDLSGISEQLNRTDLKEILAVLELAKSSYLEQFLRLSNLIKEGTSQAQDNLKFLSTLTEPCQVLNTSEPKDIIVILPRLLNCIRMIWANSKNYNTKERLTSLLRKVSSEIISRCCAKISLEEIFHGDVHVSMTSLQDSINCGESWKNAYKKQVTHIAKFCESTWDFDQSSIFAQIDAFVQRCRDLLEVCEGQIQFARKVVGGDKAPIPTFGGTKGPEIAKSLEDIELAFGRNIGSLWNIRRFILDVKATRWHDDFNAFKQGVKDLEVMTQNTIISAFEGATTVDASVELLEIFHGLAKREAIKRTVEKKTADVYGLFIQELNTVKVEFETHRKAPEILRSHPDYAGSAYWARSLLKRIQFSNSGLSSAYYLPHTPLADEAKAQYDPMVSTLEDYISKTHADWVASVDPNLGEKLDGTLMARHHGEFLDMKFDKDLLRVFSEIHYWQKLKCDVPFYVQEIFSKHEELRILRENVLLVVRDYNSILETLSKDEHALFRERIRFLDRKINPGLTNLTWASKGITDYFVKECRRHSHDVQKTVSEFIESSQKIQKCCKSIADTLLWNVEKKKIYDLEEFELSQDVYRDHIRKKLTSTHETIFQTLQALFEIFRNDGKEVYNQWLRYVDKIDGFVEEALRGAVKRSLQEIVKAINGEGKNRDGGGEVHPLFKVNVVLEAQKVDFSPTLQTLEESVNRIAREMISCIEVVPRLTEILELDKKKHASMYAVIEVEEDVIKNLTSLQNGMVNNATKCQNYLRNWDSYREIWEINKDAFIRRYAKLKPALSTFDADINRYNEVANNTQKEETLTNINFVRLDSSSLKHALVSHCNAWQNKLTTLLNINAMTELNNLHEMFAKKTEKLQAPPNDLNQLSESLALLGQLQMDSAAIEAQFNPIHEQYQILEKYEVQIREEEKRQLESLPGAWASMQVAMGEADKMLQESKSKFKSDLLSSVEDFSKGMSSVREEFSTKGPFSAQYGVDKALKAIAEYKQMMQNAAEQESNLQKGLRVFKLEQPPSKEIGQINSEIDSLQQIWSLTQEWVSVWEDWRTKPFLTLDAAEMEEYVQRYLKKLQKMPKDMKEWDVFTNLKEKISQCRRTIPVLQDLKNPAMRERHWSQIMEEIGKTFDPNSPQFSLEKIFEIGLDQYAESVSALSGAATKELSIEQGLEEIEKSWQELELDVVPYKEDRGYFKIRSTDSLFELLEDNQVTLSAMKASKFFLAFEAQVDHWERTLSHIIEAIEVLLQVQRQWMYLENIFVGTEDIRKQLPKESTVFDGVNSNYKAIMAKIVSDKNARRATHADGLIPMLTDMNAKLEKIQKSLDMYLETKRQAFPRFYFLSNDDLLEILGQAKDPNAVQPHLKKCFDNLYKLELNAVGTDSRRHFEAIGMHSGDGEFVPYFTPVVIEGPVEGWLTEVESTMRSTLRKLLLGCLMAQKKSKKDKWIKDWPGQLLITCGLVSWTQDCTKSLQDVEKGEKHALKTLKKKQISGLKKLADLIRSPLSKVERKKIIALITVEVHSRDVIEKMAKLGCSSVNAFEWLSQLRFYWEKEGKEEEDCFIRQINTHFRYGYEYLGNSGRLVITPLTDRCYMTLTTALHLQRGGSPQGPAGTGKTETVKDLGKALGKYVIVQNCSDALDYISIGRMFSGLAQTGAWGCFDEFNRIDIEVLSVVALQISCILTAIARNAKTFVFEGKEIRLNVNCGIFITMNPGYAGRSELPDNLKSLFRPVAMMVPDTALIAEIMLFAEGFSNTRNLSKKVDTLYRLSVQMLSKQDHYDFGLRALTSALKSAGSRKRADPNSPDEVVLLGSMKDNNIPKFTADDVPLFNGMLSDLFPGVDTVAPDYTEFRAMLLEEMKASNLQFVENMITKVLQLYETKQSRHGVMVVGATGVGKSTVWKMLQATLCKLSKVKPETYVSVKTFVINPKALSLGELYGEVNIASNEWTDGVLSNVMRTACSDEKKDQKWIILDGPVDTLWIESMNTVLDDNKVLTLINGERIAMPEQVSLLFEVMDLSTASPATVSRAGMIYMDYADISWRPFMDSWVQSRGEKQSCDIVKRLIDKYVPQILEFRKNCEELVPVPEISAVRSFTVLFDALATPENGVDVSDQDTYPRMIELWFLFSVIWSLGGSLTDESRKRFDMFLREIEGQFPSKDTVYEYLVDKQNKSWAAWEDKLQAGWRYSPNTPFYKIFVPTVDTIRNEFIVQALINKKCPLLLVGEVGTGKTSLINSVLSSLDSSKSLLQINMSAQTSSNGVQSILESKVEKRTKNIFVPIGGKQLVAFIDDFNMPLKDTFGSQPPLELIKCWMDYGFVYDRAKQTVKYINDILIITAMGPPGGGRQHISPRIQSRFNVINMTFPKEVSLSKIFGTIINQKLQDFEEDVKPLGDVFTQATIEIYHTVIAQLLPTPAKIHYLFNLRDISKVFQGLLRAHRDYYDSRDSLTKLWIHEVFRVFCDRLVDKDDREYFTKLVDDKLVAHFACSIKILYPEKKMSLFGDFMGEGDPIYEEIDDADKLKRLIDDKLQEYNFEPGFVQIDLVLFRDAIEHICRITRILRLPTGNVLLIGVGGSGRQSLSRLASYIVETNVFQIKITKYYRHLEFREDLKALYRLTGCDNKPTAFVFTDTQIINESFLEDISNILSSGEVPNLFTPEELTEIKQNLKSEAGKNISEGGDALYDFFIERVRSNMHIILCMSPVGDAFRNRLRMFPSIVNCCSIDFFSEWPEDALQEVALKYLEDVDLGSDQVKRAVSNVFVSVHMSVVEMSKRMLSELKRLNYVTPTNYLELVTGYREFLKDKRKEIGESATKLRNGLSKLDDTRTSVEKISVELEVAKKQVAQYQKQCEDYLVIIVQQKREADEQAKGVGAKTEKLGVEEEEVRAVADAAQADLDQALPALNAAVKALEGINKKDLQEIRSYGKPPPLVEKVMEAVMVLKKSEPTWDEAKRQLGNPYFIKQLINFDKDNISDKILKKTSQYCADENFTPDVVGRVSGAAKSLCMWVKAMETYGIIFRQVAPKKEKLKNAQETLEKKQKSLREAKAKLQEIQDKLIELKTQYDEKVSLKEKLRQDSEATELKLIRAEQLVSGLAGERDRWEKSIKIYEESMRYLPGDCLLAAAFLSYAGPFNSTYRQNLVDTVWLAQIKALEIPFSPDFSFDKFMGKPTDIRDWNIQGLPSDAFSAENGIIVTKGRRWPLMIDPQCQANNWIKNMEAKRDLKIIDLKMPDFLRTLENSIQYGIPVLLQGIAESIDPALDPILNKSVVKKAGRLIIRLGEKEVEYNPEFRFYITTKLANPKYPPEVFAKATIVNFAVKEKGLEDQLLGIVVRKEKPELEEQKNTLVSNVAAAKRKLVELEDEILYLLSTAQGSLLDDEKLVNTLQSSKLIAEDVTQQLVVSEQTEKRIDAAREGYRPSAKRASILYFVLNDLATVDPMYQFSLDSYVDLFEKSISKSKRFEDLQERISSLNDYHTYAVYKNTCRGLFEQHKLLFSLQMTVKILEAAGKLNRDEYEFFLRGGMVLDKDSQRPNPFTEWITEESWDNTTELDNLPAFSGFVSSIEQSEREWKTWFMSSEPESMTLPGEWENKVNDLQRMLIIRTFRSDRILFCAQAFVASNLGQRFVEPPILDVADILGDSSPKTPLIFVLSPGVDPTSALVQLAQKQGMSKKFHYLSLGQGQAPKATKLIQEGIKEGNWVFLANCHLSISWMPALDKIVEIIPAENPHPDFRLWLSSSPHPQFPISILQVGIKMTTEPPKGIKANMQRLYNSFAEDTYRKTKKPETYEKLLFSLCFFHSLLLERKKFLTLGWNVTSDFNNSDFDVCENILCVLLDEYEETPWDALKYLIAEANYGGRLTDDWDRRILRSYINALFNEEALTEPQYKVCAIPSYYIPENTDLVLVREYINSFPNFDKPEVFGQHPNADIASQIRESGNMLLSLLSLQPQVSSAGGVSREEKVSGIASDILRKLPEDIDYENTKRLFQHDPSPLNIVLLQEIARYNTLLQNIRKSLGDLQNAIKGIIVMTADLEETFNAISDGRVPQVWSKAYFTLKPLASWTRDLIQRIEHFSEWSKGTEPKLFWLGAFTFPTGFLTAILQKTARKNNIAIDVLSWEFNVLQLEDDNHIQQAPKEGAYIKNLYLEGAGWDRKNNSLKDSKAMELITPLPPVHFKPVESKKKSSKGLYACPLYYYPIRTGTRERPSFIVTMDLKAGVHDQDFYIKKGTAALGSLAPGRIRGVCSRRWMTGAAVSIGDSAKASQAGQAATPLDQETQQQQQQPPRQHHDLHAMLCQDGGFSDGQADALLKLIAGAINESAAVVTQTMVHPSELDKVKSSSKDNISKLRMDIRNLSVLDYGALRAELKRIASELEKLRNGINNDVLNTHGSVQLDINLEKKRVASEINSLELAVVAAEAKIEREMGLLVDKIDRMRNDMRQGFINFLGACGLLFVSFNAYTYHHRGSHKKKTEGGSASA</sequence>
<evidence type="ECO:0000256" key="20">
    <source>
        <dbReference type="ARBA" id="ARBA00023128"/>
    </source>
</evidence>
<dbReference type="SUPFAM" id="SSF52540">
    <property type="entry name" value="P-loop containing nucleoside triphosphate hydrolases"/>
    <property type="match status" value="4"/>
</dbReference>
<dbReference type="FunFam" id="3.40.50.300:FF:000044">
    <property type="entry name" value="Dynein heavy chain 5, axonemal"/>
    <property type="match status" value="1"/>
</dbReference>
<evidence type="ECO:0000256" key="8">
    <source>
        <dbReference type="ARBA" id="ARBA00022490"/>
    </source>
</evidence>
<keyword evidence="15" id="KW-0282">Flagellum</keyword>
<evidence type="ECO:0000256" key="10">
    <source>
        <dbReference type="ARBA" id="ARBA00022701"/>
    </source>
</evidence>
<dbReference type="Pfam" id="PF08393">
    <property type="entry name" value="DHC_N2"/>
    <property type="match status" value="1"/>
</dbReference>
<dbReference type="FunFam" id="1.10.287.2620:FF:000002">
    <property type="entry name" value="Dynein heavy chain 2, axonemal"/>
    <property type="match status" value="1"/>
</dbReference>
<evidence type="ECO:0000256" key="7">
    <source>
        <dbReference type="ARBA" id="ARBA00022197"/>
    </source>
</evidence>
<feature type="transmembrane region" description="Helical" evidence="36">
    <location>
        <begin position="4686"/>
        <end position="4705"/>
    </location>
</feature>
<dbReference type="Gene3D" id="1.20.140.100">
    <property type="entry name" value="Dynein heavy chain, N-terminal domain 2"/>
    <property type="match status" value="1"/>
</dbReference>
<feature type="region of interest" description="Disordered" evidence="35">
    <location>
        <begin position="4507"/>
        <end position="4531"/>
    </location>
</feature>
<dbReference type="GO" id="GO:0005874">
    <property type="term" value="C:microtubule"/>
    <property type="evidence" value="ECO:0007669"/>
    <property type="project" value="UniProtKB-KW"/>
</dbReference>
<keyword evidence="10" id="KW-0493">Microtubule</keyword>
<dbReference type="Pfam" id="PF12774">
    <property type="entry name" value="AAA_6"/>
    <property type="match status" value="1"/>
</dbReference>
<keyword evidence="20" id="KW-0496">Mitochondrion</keyword>
<dbReference type="FunFam" id="1.10.8.710:FF:000001">
    <property type="entry name" value="Dynein axonemal heavy chain 2"/>
    <property type="match status" value="1"/>
</dbReference>
<dbReference type="Pfam" id="PF12775">
    <property type="entry name" value="AAA_7"/>
    <property type="match status" value="1"/>
</dbReference>
<keyword evidence="21 36" id="KW-0472">Membrane</keyword>
<dbReference type="InterPro" id="IPR003593">
    <property type="entry name" value="AAA+_ATPase"/>
</dbReference>
<evidence type="ECO:0000256" key="3">
    <source>
        <dbReference type="ARBA" id="ARBA00004370"/>
    </source>
</evidence>
<dbReference type="Gene3D" id="1.10.287.2620">
    <property type="match status" value="1"/>
</dbReference>
<dbReference type="InterPro" id="IPR041228">
    <property type="entry name" value="Dynein_C"/>
</dbReference>
<evidence type="ECO:0000256" key="16">
    <source>
        <dbReference type="ARBA" id="ARBA00022989"/>
    </source>
</evidence>
<evidence type="ECO:0000256" key="18">
    <source>
        <dbReference type="ARBA" id="ARBA00023054"/>
    </source>
</evidence>
<dbReference type="Gene3D" id="1.20.920.30">
    <property type="match status" value="1"/>
</dbReference>
<dbReference type="Gene3D" id="1.10.472.130">
    <property type="match status" value="1"/>
</dbReference>
<dbReference type="Gene3D" id="3.20.180.20">
    <property type="entry name" value="Dynein heavy chain, N-terminal domain 2"/>
    <property type="match status" value="1"/>
</dbReference>
<dbReference type="OrthoDB" id="447173at2759"/>
<dbReference type="GO" id="GO:0005858">
    <property type="term" value="C:axonemal dynein complex"/>
    <property type="evidence" value="ECO:0007669"/>
    <property type="project" value="UniProtKB-ARBA"/>
</dbReference>
<dbReference type="Pfam" id="PF17852">
    <property type="entry name" value="Dynein_AAA_lid"/>
    <property type="match status" value="1"/>
</dbReference>
<evidence type="ECO:0000256" key="14">
    <source>
        <dbReference type="ARBA" id="ARBA00022840"/>
    </source>
</evidence>
<evidence type="ECO:0000256" key="13">
    <source>
        <dbReference type="ARBA" id="ARBA00022803"/>
    </source>
</evidence>
<dbReference type="Gene3D" id="1.10.8.710">
    <property type="match status" value="1"/>
</dbReference>
<dbReference type="Pfam" id="PF12780">
    <property type="entry name" value="AAA_8"/>
    <property type="match status" value="1"/>
</dbReference>
<dbReference type="GO" id="GO:0051959">
    <property type="term" value="F:dynein light intermediate chain binding"/>
    <property type="evidence" value="ECO:0007669"/>
    <property type="project" value="InterPro"/>
</dbReference>
<dbReference type="Pfam" id="PF25007">
    <property type="entry name" value="DYH2-5-8_CC"/>
    <property type="match status" value="1"/>
</dbReference>
<dbReference type="Pfam" id="PF03028">
    <property type="entry name" value="Dynein_heavy"/>
    <property type="match status" value="1"/>
</dbReference>
<evidence type="ECO:0000256" key="31">
    <source>
        <dbReference type="ARBA" id="ARBA00077719"/>
    </source>
</evidence>
<evidence type="ECO:0000256" key="25">
    <source>
        <dbReference type="ARBA" id="ARBA00033439"/>
    </source>
</evidence>
<evidence type="ECO:0000256" key="21">
    <source>
        <dbReference type="ARBA" id="ARBA00023136"/>
    </source>
</evidence>
<evidence type="ECO:0000256" key="2">
    <source>
        <dbReference type="ARBA" id="ARBA00004230"/>
    </source>
</evidence>
<dbReference type="EMBL" id="QEAP01000013">
    <property type="protein sequence ID" value="TPX77851.1"/>
    <property type="molecule type" value="Genomic_DNA"/>
</dbReference>
<dbReference type="InterPro" id="IPR042228">
    <property type="entry name" value="Dynein_linker_3"/>
</dbReference>
<keyword evidence="22" id="KW-0505">Motor protein</keyword>
<feature type="coiled-coil region" evidence="34">
    <location>
        <begin position="3273"/>
        <end position="3338"/>
    </location>
</feature>
<evidence type="ECO:0000256" key="17">
    <source>
        <dbReference type="ARBA" id="ARBA00023017"/>
    </source>
</evidence>
<dbReference type="GO" id="GO:0008569">
    <property type="term" value="F:minus-end-directed microtubule motor activity"/>
    <property type="evidence" value="ECO:0007669"/>
    <property type="project" value="InterPro"/>
</dbReference>
<dbReference type="InterPro" id="IPR056759">
    <property type="entry name" value="DYH2-5-8_CC"/>
</dbReference>
<evidence type="ECO:0000256" key="35">
    <source>
        <dbReference type="SAM" id="MobiDB-lite"/>
    </source>
</evidence>
<dbReference type="Pfam" id="PF07798">
    <property type="entry name" value="CCDC90-like"/>
    <property type="match status" value="1"/>
</dbReference>
<dbReference type="InterPro" id="IPR043157">
    <property type="entry name" value="Dynein_AAA1S"/>
</dbReference>
<dbReference type="SMART" id="SM00382">
    <property type="entry name" value="AAA"/>
    <property type="match status" value="3"/>
</dbReference>
<reference evidence="38 39" key="1">
    <citation type="journal article" date="2019" name="Sci. Rep.">
        <title>Comparative genomics of chytrid fungi reveal insights into the obligate biotrophic and pathogenic lifestyle of Synchytrium endobioticum.</title>
        <authorList>
            <person name="van de Vossenberg B.T.L.H."/>
            <person name="Warris S."/>
            <person name="Nguyen H.D.T."/>
            <person name="van Gent-Pelzer M.P.E."/>
            <person name="Joly D.L."/>
            <person name="van de Geest H.C."/>
            <person name="Bonants P.J.M."/>
            <person name="Smith D.S."/>
            <person name="Levesque C.A."/>
            <person name="van der Lee T.A.J."/>
        </authorList>
    </citation>
    <scope>NUCLEOTIDE SEQUENCE [LARGE SCALE GENOMIC DNA]</scope>
    <source>
        <strain evidence="38 39">CBS 675.73</strain>
    </source>
</reference>
<dbReference type="Gene3D" id="1.10.8.1220">
    <property type="match status" value="1"/>
</dbReference>
<dbReference type="Pfam" id="PF17857">
    <property type="entry name" value="AAA_lid_1"/>
    <property type="match status" value="1"/>
</dbReference>
<evidence type="ECO:0000256" key="26">
    <source>
        <dbReference type="ARBA" id="ARBA00053635"/>
    </source>
</evidence>
<feature type="domain" description="AAA+ ATPase" evidence="37">
    <location>
        <begin position="2466"/>
        <end position="2623"/>
    </location>
</feature>
<dbReference type="FunFam" id="1.20.140.100:FF:000006">
    <property type="entry name" value="dynein heavy chain 2, axonemal"/>
    <property type="match status" value="1"/>
</dbReference>
<dbReference type="InterPro" id="IPR043160">
    <property type="entry name" value="Dynein_C_barrel"/>
</dbReference>
<dbReference type="InterPro" id="IPR024743">
    <property type="entry name" value="Dynein_HC_stalk"/>
</dbReference>
<dbReference type="GO" id="GO:0031514">
    <property type="term" value="C:motile cilium"/>
    <property type="evidence" value="ECO:0007669"/>
    <property type="project" value="UniProtKB-SubCell"/>
</dbReference>
<evidence type="ECO:0000256" key="30">
    <source>
        <dbReference type="ARBA" id="ARBA00071813"/>
    </source>
</evidence>
<comment type="function">
    <text evidence="27">Force generating protein of eukaryotic cilia and flagella. Produces force towards the minus ends of microtubules. Dynein has ATPase activity; the force-producing power stroke is thought to occur on release of ADP. Required for assembly of the I1 inner arm complex and its targeting to the appropriate axoneme location. Also required for phototaxis.</text>
</comment>
<evidence type="ECO:0000256" key="23">
    <source>
        <dbReference type="ARBA" id="ARBA00023212"/>
    </source>
</evidence>
<evidence type="ECO:0000256" key="6">
    <source>
        <dbReference type="ARBA" id="ARBA00011655"/>
    </source>
</evidence>
<proteinExistence type="inferred from homology"/>
<dbReference type="Pfam" id="PF08385">
    <property type="entry name" value="DHC_N1"/>
    <property type="match status" value="1"/>
</dbReference>
<dbReference type="FunFam" id="1.10.8.1220:FF:000001">
    <property type="entry name" value="Dynein axonemal heavy chain 5"/>
    <property type="match status" value="1"/>
</dbReference>
<keyword evidence="9 36" id="KW-0812">Transmembrane</keyword>
<name>A0A507FN43_9FUNG</name>
<dbReference type="InterPro" id="IPR024317">
    <property type="entry name" value="Dynein_heavy_chain_D4_dom"/>
</dbReference>
<keyword evidence="14" id="KW-0067">ATP-binding</keyword>
<keyword evidence="12" id="KW-0547">Nucleotide-binding</keyword>
<keyword evidence="16 36" id="KW-1133">Transmembrane helix</keyword>
<evidence type="ECO:0000256" key="36">
    <source>
        <dbReference type="SAM" id="Phobius"/>
    </source>
</evidence>
<dbReference type="GO" id="GO:0005739">
    <property type="term" value="C:mitochondrion"/>
    <property type="evidence" value="ECO:0007669"/>
    <property type="project" value="UniProtKB-SubCell"/>
</dbReference>
<dbReference type="Pfam" id="PF18199">
    <property type="entry name" value="Dynein_C"/>
    <property type="match status" value="1"/>
</dbReference>
<keyword evidence="11" id="KW-0677">Repeat</keyword>
<keyword evidence="19" id="KW-0969">Cilium</keyword>
<dbReference type="InterPro" id="IPR042222">
    <property type="entry name" value="Dynein_2_N"/>
</dbReference>
<evidence type="ECO:0000256" key="32">
    <source>
        <dbReference type="ARBA" id="ARBA00078558"/>
    </source>
</evidence>
<dbReference type="FunFam" id="1.10.472.130:FF:000003">
    <property type="entry name" value="Dynein, axonemal, heavy chain 2"/>
    <property type="match status" value="1"/>
</dbReference>
<dbReference type="Gene3D" id="1.20.920.20">
    <property type="match status" value="1"/>
</dbReference>
<evidence type="ECO:0000256" key="34">
    <source>
        <dbReference type="SAM" id="Coils"/>
    </source>
</evidence>
<dbReference type="Gene3D" id="1.20.58.1120">
    <property type="match status" value="1"/>
</dbReference>
<dbReference type="GO" id="GO:0016020">
    <property type="term" value="C:membrane"/>
    <property type="evidence" value="ECO:0007669"/>
    <property type="project" value="UniProtKB-SubCell"/>
</dbReference>
<dbReference type="FunFam" id="3.10.490.20:FF:000008">
    <property type="entry name" value="dynein heavy chain 2, axonemal"/>
    <property type="match status" value="1"/>
</dbReference>
<evidence type="ECO:0000259" key="37">
    <source>
        <dbReference type="SMART" id="SM00382"/>
    </source>
</evidence>
<evidence type="ECO:0000256" key="12">
    <source>
        <dbReference type="ARBA" id="ARBA00022741"/>
    </source>
</evidence>
<comment type="subunit">
    <text evidence="29">Part of the axonemal inner dynein arm complex that consists of at least two heavy chains and a number of intermediate and light chains. Interacts with DNAI4.</text>
</comment>
<evidence type="ECO:0000256" key="9">
    <source>
        <dbReference type="ARBA" id="ARBA00022692"/>
    </source>
</evidence>
<evidence type="ECO:0000256" key="29">
    <source>
        <dbReference type="ARBA" id="ARBA00064223"/>
    </source>
</evidence>
<dbReference type="InterPro" id="IPR024461">
    <property type="entry name" value="CCDC90-like"/>
</dbReference>
<dbReference type="InterPro" id="IPR041658">
    <property type="entry name" value="AAA_lid_11"/>
</dbReference>
<feature type="domain" description="AAA+ ATPase" evidence="37">
    <location>
        <begin position="2134"/>
        <end position="2273"/>
    </location>
</feature>
<gene>
    <name evidence="38" type="ORF">CcCBS67573_g00906</name>
</gene>
<dbReference type="Pfam" id="PF12777">
    <property type="entry name" value="MT"/>
    <property type="match status" value="1"/>
</dbReference>
<dbReference type="Gene3D" id="1.20.5.340">
    <property type="match status" value="1"/>
</dbReference>
<dbReference type="InterPro" id="IPR035699">
    <property type="entry name" value="AAA_6"/>
</dbReference>
<dbReference type="InterPro" id="IPR027417">
    <property type="entry name" value="P-loop_NTPase"/>
</dbReference>
<feature type="coiled-coil region" evidence="34">
    <location>
        <begin position="3583"/>
        <end position="3610"/>
    </location>
</feature>
<feature type="coiled-coil region" evidence="34">
    <location>
        <begin position="4603"/>
        <end position="4663"/>
    </location>
</feature>
<dbReference type="FunFam" id="3.40.50.300:FF:000049">
    <property type="entry name" value="Dynein, axonemal, heavy chain 5"/>
    <property type="match status" value="1"/>
</dbReference>
<dbReference type="Gene3D" id="6.10.140.1060">
    <property type="match status" value="1"/>
</dbReference>
<keyword evidence="39" id="KW-1185">Reference proteome</keyword>
<comment type="subcellular location">
    <subcellularLocation>
        <location evidence="2">Cell projection</location>
        <location evidence="2">Cilium</location>
        <location evidence="2">Flagellum</location>
    </subcellularLocation>
    <subcellularLocation>
        <location evidence="4">Cytoplasm</location>
        <location evidence="4">Cytoskeleton</location>
        <location evidence="4">Cilium axoneme</location>
    </subcellularLocation>
    <subcellularLocation>
        <location evidence="3">Membrane</location>
    </subcellularLocation>
    <subcellularLocation>
        <location evidence="1">Mitochondrion</location>
    </subcellularLocation>
</comment>
<dbReference type="FunFam" id="3.40.50.300:FF:002141">
    <property type="entry name" value="Dynein heavy chain"/>
    <property type="match status" value="1"/>
</dbReference>
<feature type="domain" description="AAA+ ATPase" evidence="37">
    <location>
        <begin position="1855"/>
        <end position="1991"/>
    </location>
</feature>
<dbReference type="GO" id="GO:0060294">
    <property type="term" value="P:cilium movement involved in cell motility"/>
    <property type="evidence" value="ECO:0007669"/>
    <property type="project" value="UniProtKB-ARBA"/>
</dbReference>
<keyword evidence="24" id="KW-0966">Cell projection</keyword>
<evidence type="ECO:0000256" key="5">
    <source>
        <dbReference type="ARBA" id="ARBA00008887"/>
    </source>
</evidence>
<evidence type="ECO:0000256" key="22">
    <source>
        <dbReference type="ARBA" id="ARBA00023175"/>
    </source>
</evidence>
<dbReference type="STRING" id="246404.A0A507FN43"/>